<dbReference type="Gene3D" id="1.10.10.10">
    <property type="entry name" value="Winged helix-like DNA-binding domain superfamily/Winged helix DNA-binding domain"/>
    <property type="match status" value="1"/>
</dbReference>
<dbReference type="InterPro" id="IPR036388">
    <property type="entry name" value="WH-like_DNA-bd_sf"/>
</dbReference>
<dbReference type="PANTHER" id="PTHR33164">
    <property type="entry name" value="TRANSCRIPTIONAL REGULATOR, MARR FAMILY"/>
    <property type="match status" value="1"/>
</dbReference>
<dbReference type="SMART" id="SM00347">
    <property type="entry name" value="HTH_MARR"/>
    <property type="match status" value="1"/>
</dbReference>
<dbReference type="PRINTS" id="PR00598">
    <property type="entry name" value="HTHMARR"/>
</dbReference>
<dbReference type="GO" id="GO:0003700">
    <property type="term" value="F:DNA-binding transcription factor activity"/>
    <property type="evidence" value="ECO:0007669"/>
    <property type="project" value="InterPro"/>
</dbReference>
<dbReference type="InterPro" id="IPR036390">
    <property type="entry name" value="WH_DNA-bd_sf"/>
</dbReference>
<proteinExistence type="predicted"/>
<name>A0A1X6YZ87_9RHOB</name>
<dbReference type="Pfam" id="PF12802">
    <property type="entry name" value="MarR_2"/>
    <property type="match status" value="1"/>
</dbReference>
<dbReference type="PANTHER" id="PTHR33164:SF43">
    <property type="entry name" value="HTH-TYPE TRANSCRIPTIONAL REPRESSOR YETL"/>
    <property type="match status" value="1"/>
</dbReference>
<sequence length="150" mass="17095">MPENKVALFFQVFNEVGIIEQLSRALLQAQLPPGFLVSHFSVLNHLVRVQDGRTPLELARAFQTAKTTMTHTLAGLDKAGYVEMRPNIEDARSKRVWISDTGRAFREQAIVSVKPDLERVAAEFPADRVLNLLPELEELRKIMDRQRDEN</sequence>
<organism evidence="2 3">
    <name type="scientific">Ruegeria meonggei</name>
    <dbReference type="NCBI Taxonomy" id="1446476"/>
    <lineage>
        <taxon>Bacteria</taxon>
        <taxon>Pseudomonadati</taxon>
        <taxon>Pseudomonadota</taxon>
        <taxon>Alphaproteobacteria</taxon>
        <taxon>Rhodobacterales</taxon>
        <taxon>Roseobacteraceae</taxon>
        <taxon>Ruegeria</taxon>
    </lineage>
</organism>
<evidence type="ECO:0000313" key="3">
    <source>
        <dbReference type="Proteomes" id="UP000193778"/>
    </source>
</evidence>
<reference evidence="3" key="1">
    <citation type="submission" date="2017-03" db="EMBL/GenBank/DDBJ databases">
        <authorList>
            <person name="Rodrigo-Torres L."/>
            <person name="Arahal R.D."/>
            <person name="Lucena T."/>
        </authorList>
    </citation>
    <scope>NUCLEOTIDE SEQUENCE [LARGE SCALE GENOMIC DNA]</scope>
    <source>
        <strain evidence="3">CECT 8411</strain>
    </source>
</reference>
<dbReference type="OrthoDB" id="6400670at2"/>
<accession>A0A1X6YZ87</accession>
<keyword evidence="3" id="KW-1185">Reference proteome</keyword>
<feature type="domain" description="HTH marR-type" evidence="1">
    <location>
        <begin position="1"/>
        <end position="148"/>
    </location>
</feature>
<dbReference type="AlphaFoldDB" id="A0A1X6YZ87"/>
<dbReference type="RefSeq" id="WP_085822049.1">
    <property type="nucleotide sequence ID" value="NZ_FWFP01000004.1"/>
</dbReference>
<gene>
    <name evidence="2" type="ORF">RUM8411_01492</name>
</gene>
<dbReference type="Proteomes" id="UP000193778">
    <property type="component" value="Unassembled WGS sequence"/>
</dbReference>
<dbReference type="GO" id="GO:0006950">
    <property type="term" value="P:response to stress"/>
    <property type="evidence" value="ECO:0007669"/>
    <property type="project" value="TreeGrafter"/>
</dbReference>
<evidence type="ECO:0000259" key="1">
    <source>
        <dbReference type="PROSITE" id="PS50995"/>
    </source>
</evidence>
<dbReference type="InterPro" id="IPR039422">
    <property type="entry name" value="MarR/SlyA-like"/>
</dbReference>
<evidence type="ECO:0000313" key="2">
    <source>
        <dbReference type="EMBL" id="SLN35484.1"/>
    </source>
</evidence>
<dbReference type="SUPFAM" id="SSF46785">
    <property type="entry name" value="Winged helix' DNA-binding domain"/>
    <property type="match status" value="1"/>
</dbReference>
<dbReference type="InterPro" id="IPR000835">
    <property type="entry name" value="HTH_MarR-typ"/>
</dbReference>
<protein>
    <submittedName>
        <fullName evidence="2">MarR family protein</fullName>
    </submittedName>
</protein>
<dbReference type="PROSITE" id="PS50995">
    <property type="entry name" value="HTH_MARR_2"/>
    <property type="match status" value="1"/>
</dbReference>
<dbReference type="EMBL" id="FWFP01000004">
    <property type="protein sequence ID" value="SLN35484.1"/>
    <property type="molecule type" value="Genomic_DNA"/>
</dbReference>